<sequence>MIDNYFALKHFFKPDDAAVKEIARELILQREVDFHNNIIRFYGITKSEPENKGYQLACAVLCLHDEEIVHQFNTNNSAEFSSSIYDSLYGELLQIIQNFDKMNTKEIGQEIIIDELIELSDKVEEEEKQKILNYLNNHKITSQEIYNRLLNDQYHSN</sequence>
<organism evidence="1 2">
    <name type="scientific">Rhizophagus clarus</name>
    <dbReference type="NCBI Taxonomy" id="94130"/>
    <lineage>
        <taxon>Eukaryota</taxon>
        <taxon>Fungi</taxon>
        <taxon>Fungi incertae sedis</taxon>
        <taxon>Mucoromycota</taxon>
        <taxon>Glomeromycotina</taxon>
        <taxon>Glomeromycetes</taxon>
        <taxon>Glomerales</taxon>
        <taxon>Glomeraceae</taxon>
        <taxon>Rhizophagus</taxon>
    </lineage>
</organism>
<dbReference type="GO" id="GO:0016301">
    <property type="term" value="F:kinase activity"/>
    <property type="evidence" value="ECO:0007669"/>
    <property type="project" value="UniProtKB-KW"/>
</dbReference>
<evidence type="ECO:0000313" key="2">
    <source>
        <dbReference type="Proteomes" id="UP000615446"/>
    </source>
</evidence>
<dbReference type="Proteomes" id="UP000615446">
    <property type="component" value="Unassembled WGS sequence"/>
</dbReference>
<reference evidence="1" key="1">
    <citation type="submission" date="2019-10" db="EMBL/GenBank/DDBJ databases">
        <title>Conservation and host-specific expression of non-tandemly repeated heterogenous ribosome RNA gene in arbuscular mycorrhizal fungi.</title>
        <authorList>
            <person name="Maeda T."/>
            <person name="Kobayashi Y."/>
            <person name="Nakagawa T."/>
            <person name="Ezawa T."/>
            <person name="Yamaguchi K."/>
            <person name="Bino T."/>
            <person name="Nishimoto Y."/>
            <person name="Shigenobu S."/>
            <person name="Kawaguchi M."/>
        </authorList>
    </citation>
    <scope>NUCLEOTIDE SEQUENCE</scope>
    <source>
        <strain evidence="1">HR1</strain>
    </source>
</reference>
<dbReference type="AlphaFoldDB" id="A0A8H3LKW8"/>
<proteinExistence type="predicted"/>
<dbReference type="SUPFAM" id="SSF56112">
    <property type="entry name" value="Protein kinase-like (PK-like)"/>
    <property type="match status" value="1"/>
</dbReference>
<protein>
    <submittedName>
        <fullName evidence="1">Kinase-like domain-containing protein</fullName>
    </submittedName>
</protein>
<keyword evidence="1" id="KW-0808">Transferase</keyword>
<name>A0A8H3LKW8_9GLOM</name>
<comment type="caution">
    <text evidence="1">The sequence shown here is derived from an EMBL/GenBank/DDBJ whole genome shotgun (WGS) entry which is preliminary data.</text>
</comment>
<keyword evidence="1" id="KW-0418">Kinase</keyword>
<accession>A0A8H3LKW8</accession>
<evidence type="ECO:0000313" key="1">
    <source>
        <dbReference type="EMBL" id="GES88060.1"/>
    </source>
</evidence>
<dbReference type="OrthoDB" id="10540204at2759"/>
<gene>
    <name evidence="1" type="ORF">RCL2_001502400</name>
</gene>
<dbReference type="InterPro" id="IPR011009">
    <property type="entry name" value="Kinase-like_dom_sf"/>
</dbReference>
<dbReference type="EMBL" id="BLAL01000175">
    <property type="protein sequence ID" value="GES88060.1"/>
    <property type="molecule type" value="Genomic_DNA"/>
</dbReference>